<dbReference type="EMBL" id="MF589734">
    <property type="protein sequence ID" value="ATY70071.1"/>
    <property type="molecule type" value="mRNA"/>
</dbReference>
<sequence length="702" mass="76665">MNIWCLIVTVLTILSLRGVSSSVVSLNGMVHHFEPLVYNAQELLHHHTTKRDLDKSQIKLPFVFQAFGRRFDIELFPDDSMFSPDVKISDGINEYDFDRSKLYSGRSRTSQPMYITGHLYHDVFTGVIVTETETYVIEPADRHFNTSQSYHSIIYKESDVMDVNGKMCGVSDEKVVETDANELPTLSSMFSDGMRVRRQSVNMGKRTCTLLVDLENKFVDSVKGSVTDVNQIRAIAMGQVAIHLSLVSSIFSGTEFPQLFDDDLGVFLIVPKVIINLDTETLFADNFIGVAEYLNIFSGINHDDYCLACKFTHRDFEGGVLGLAWVGSTSFGSGGICDPFTGTRGLNTGIVTTLNYGRTVSVITTTITWAHEMGHNFGAPHDTTAACTGQPVGNNYIMYPQANDGSQPNNILFSSCSIASMTTIIEAKGANEDGCFQARVGVAFCGNGIVEEGEQCDCGFAADCSDNCCDAGSCTLMGVECSPTEGPCCFTNCTYNPFGTECMSEAECTFLSVCTGVNATCPTPAPKVNNTLCNNNQSVCFNGECSSSYCLFNGLFDCDIISQDSLLVCELACTNDTSPDGICVSTYEIALMNGSTIEGRQQVVGGLCNGTEGYCDYFSVCRSPDDEGPLTRLTNLILNPETLQSIQEYLTTYWWAIMLGGIFLIILLVFVTWICSVVPLPLLGGRREGRISVLSPRKRNPG</sequence>
<feature type="transmembrane region" description="Helical" evidence="6">
    <location>
        <begin position="653"/>
        <end position="680"/>
    </location>
</feature>
<keyword evidence="6" id="KW-0472">Membrane</keyword>
<dbReference type="InterPro" id="IPR024079">
    <property type="entry name" value="MetalloPept_cat_dom_sf"/>
</dbReference>
<evidence type="ECO:0000256" key="2">
    <source>
        <dbReference type="ARBA" id="ARBA00012332"/>
    </source>
</evidence>
<dbReference type="SUPFAM" id="SSF55486">
    <property type="entry name" value="Metalloproteases ('zincins'), catalytic domain"/>
    <property type="match status" value="1"/>
</dbReference>
<dbReference type="InterPro" id="IPR001590">
    <property type="entry name" value="Peptidase_M12B"/>
</dbReference>
<protein>
    <recommendedName>
        <fullName evidence="2">ADAM10 endopeptidase</fullName>
        <ecNumber evidence="2">3.4.24.81</ecNumber>
    </recommendedName>
</protein>
<dbReference type="Pfam" id="PF13574">
    <property type="entry name" value="Reprolysin_2"/>
    <property type="match status" value="1"/>
</dbReference>
<dbReference type="Pfam" id="PF00200">
    <property type="entry name" value="Disintegrin"/>
    <property type="match status" value="1"/>
</dbReference>
<dbReference type="InterPro" id="IPR036436">
    <property type="entry name" value="Disintegrin_dom_sf"/>
</dbReference>
<dbReference type="GO" id="GO:0004222">
    <property type="term" value="F:metalloendopeptidase activity"/>
    <property type="evidence" value="ECO:0007669"/>
    <property type="project" value="InterPro"/>
</dbReference>
<keyword evidence="3" id="KW-0165">Cleavage on pair of basic residues</keyword>
<dbReference type="Gene3D" id="4.10.70.10">
    <property type="entry name" value="Disintegrin domain"/>
    <property type="match status" value="1"/>
</dbReference>
<dbReference type="EC" id="3.4.24.81" evidence="2"/>
<feature type="chain" id="PRO_5014394659" description="ADAM10 endopeptidase" evidence="7">
    <location>
        <begin position="22"/>
        <end position="702"/>
    </location>
</feature>
<evidence type="ECO:0000259" key="8">
    <source>
        <dbReference type="PROSITE" id="PS50214"/>
    </source>
</evidence>
<comment type="caution">
    <text evidence="5">Lacks conserved residue(s) required for the propagation of feature annotation.</text>
</comment>
<dbReference type="InterPro" id="IPR001762">
    <property type="entry name" value="Disintegrin_dom"/>
</dbReference>
<keyword evidence="5" id="KW-0862">Zinc</keyword>
<accession>A0A2I5KCD8</accession>
<dbReference type="GO" id="GO:0046872">
    <property type="term" value="F:metal ion binding"/>
    <property type="evidence" value="ECO:0007669"/>
    <property type="project" value="UniProtKB-KW"/>
</dbReference>
<name>A0A2I5KCD8_9METZ</name>
<dbReference type="GO" id="GO:0007219">
    <property type="term" value="P:Notch signaling pathway"/>
    <property type="evidence" value="ECO:0007669"/>
    <property type="project" value="TreeGrafter"/>
</dbReference>
<dbReference type="PROSITE" id="PS50215">
    <property type="entry name" value="ADAM_MEPRO"/>
    <property type="match status" value="1"/>
</dbReference>
<evidence type="ECO:0000256" key="6">
    <source>
        <dbReference type="SAM" id="Phobius"/>
    </source>
</evidence>
<evidence type="ECO:0000259" key="9">
    <source>
        <dbReference type="PROSITE" id="PS50215"/>
    </source>
</evidence>
<dbReference type="PANTHER" id="PTHR45702:SF2">
    <property type="entry name" value="KUZBANIAN, ISOFORM A"/>
    <property type="match status" value="1"/>
</dbReference>
<dbReference type="GO" id="GO:0006509">
    <property type="term" value="P:membrane protein ectodomain proteolysis"/>
    <property type="evidence" value="ECO:0007669"/>
    <property type="project" value="TreeGrafter"/>
</dbReference>
<dbReference type="Gene3D" id="3.40.390.10">
    <property type="entry name" value="Collagenase (Catalytic Domain)"/>
    <property type="match status" value="1"/>
</dbReference>
<keyword evidence="6" id="KW-0812">Transmembrane</keyword>
<reference evidence="10" key="1">
    <citation type="journal article" date="2017" name="Sci. Rep.">
        <title>Animal multicellularity and polarity without Wnt signaling.</title>
        <authorList>
            <person name="Schenkelaars Q."/>
            <person name="Pratlong M."/>
            <person name="Kodjabachian L."/>
            <person name="Fierro-Constain L."/>
            <person name="Vacelet J."/>
            <person name="Le Bivic A."/>
            <person name="Renard E."/>
            <person name="Borchiellini C."/>
        </authorList>
    </citation>
    <scope>NUCLEOTIDE SEQUENCE</scope>
</reference>
<dbReference type="SUPFAM" id="SSF57552">
    <property type="entry name" value="Blood coagulation inhibitor (disintegrin)"/>
    <property type="match status" value="1"/>
</dbReference>
<feature type="binding site" evidence="5">
    <location>
        <position position="381"/>
    </location>
    <ligand>
        <name>Zn(2+)</name>
        <dbReference type="ChEBI" id="CHEBI:29105"/>
        <note>catalytic</note>
    </ligand>
</feature>
<comment type="catalytic activity">
    <reaction evidence="1">
        <text>Endopeptidase of broad specificity.</text>
        <dbReference type="EC" id="3.4.24.81"/>
    </reaction>
</comment>
<dbReference type="PANTHER" id="PTHR45702">
    <property type="entry name" value="ADAM10/ADAM17 METALLOPEPTIDASE FAMILY MEMBER"/>
    <property type="match status" value="1"/>
</dbReference>
<evidence type="ECO:0000256" key="5">
    <source>
        <dbReference type="PROSITE-ProRule" id="PRU00276"/>
    </source>
</evidence>
<keyword evidence="6" id="KW-1133">Transmembrane helix</keyword>
<keyword evidence="7" id="KW-0732">Signal</keyword>
<proteinExistence type="evidence at transcript level"/>
<dbReference type="GO" id="GO:0005886">
    <property type="term" value="C:plasma membrane"/>
    <property type="evidence" value="ECO:0007669"/>
    <property type="project" value="TreeGrafter"/>
</dbReference>
<feature type="domain" description="Peptidase M12B" evidence="9">
    <location>
        <begin position="206"/>
        <end position="426"/>
    </location>
</feature>
<organism evidence="10">
    <name type="scientific">Oopsacas minuta</name>
    <dbReference type="NCBI Taxonomy" id="111878"/>
    <lineage>
        <taxon>Eukaryota</taxon>
        <taxon>Metazoa</taxon>
        <taxon>Porifera</taxon>
        <taxon>Hexactinellida</taxon>
        <taxon>Hexasterophora</taxon>
        <taxon>Lyssacinosida</taxon>
        <taxon>Leucopsacidae</taxon>
        <taxon>Oopsacas</taxon>
    </lineage>
</organism>
<feature type="domain" description="Disintegrin" evidence="8">
    <location>
        <begin position="442"/>
        <end position="529"/>
    </location>
</feature>
<feature type="binding site" evidence="5">
    <location>
        <position position="375"/>
    </location>
    <ligand>
        <name>Zn(2+)</name>
        <dbReference type="ChEBI" id="CHEBI:29105"/>
        <note>catalytic</note>
    </ligand>
</feature>
<keyword evidence="5" id="KW-0479">Metal-binding</keyword>
<dbReference type="PROSITE" id="PS50214">
    <property type="entry name" value="DISINTEGRIN_2"/>
    <property type="match status" value="1"/>
</dbReference>
<evidence type="ECO:0000256" key="7">
    <source>
        <dbReference type="SAM" id="SignalP"/>
    </source>
</evidence>
<dbReference type="SMART" id="SM00050">
    <property type="entry name" value="DISIN"/>
    <property type="match status" value="1"/>
</dbReference>
<feature type="active site" evidence="5">
    <location>
        <position position="372"/>
    </location>
</feature>
<evidence type="ECO:0000256" key="4">
    <source>
        <dbReference type="ARBA" id="ARBA00023157"/>
    </source>
</evidence>
<evidence type="ECO:0000313" key="10">
    <source>
        <dbReference type="EMBL" id="ATY70071.1"/>
    </source>
</evidence>
<evidence type="ECO:0000256" key="1">
    <source>
        <dbReference type="ARBA" id="ARBA00001809"/>
    </source>
</evidence>
<dbReference type="AlphaFoldDB" id="A0A2I5KCD8"/>
<keyword evidence="4" id="KW-1015">Disulfide bond</keyword>
<feature type="signal peptide" evidence="7">
    <location>
        <begin position="1"/>
        <end position="21"/>
    </location>
</feature>
<evidence type="ECO:0000256" key="3">
    <source>
        <dbReference type="ARBA" id="ARBA00022685"/>
    </source>
</evidence>
<dbReference type="InterPro" id="IPR051489">
    <property type="entry name" value="ADAM_Metalloproteinase"/>
</dbReference>
<dbReference type="Pfam" id="PF21299">
    <property type="entry name" value="ADAM10_Cys-rich"/>
    <property type="match status" value="1"/>
</dbReference>
<dbReference type="InterPro" id="IPR049038">
    <property type="entry name" value="ADAM10_Cys-rich"/>
</dbReference>
<dbReference type="FunFam" id="4.10.70.10:FF:000003">
    <property type="entry name" value="Disintegrin and metalloproteinase domain-containing protein 17"/>
    <property type="match status" value="1"/>
</dbReference>
<feature type="binding site" evidence="5">
    <location>
        <position position="371"/>
    </location>
    <ligand>
        <name>Zn(2+)</name>
        <dbReference type="ChEBI" id="CHEBI:29105"/>
        <note>catalytic</note>
    </ligand>
</feature>